<reference evidence="1 2" key="1">
    <citation type="journal article" date="2014" name="Genome Biol. Evol.">
        <title>The genome of the myxosporean Thelohanellus kitauei shows adaptations to nutrient acquisition within its fish host.</title>
        <authorList>
            <person name="Yang Y."/>
            <person name="Xiong J."/>
            <person name="Zhou Z."/>
            <person name="Huo F."/>
            <person name="Miao W."/>
            <person name="Ran C."/>
            <person name="Liu Y."/>
            <person name="Zhang J."/>
            <person name="Feng J."/>
            <person name="Wang M."/>
            <person name="Wang M."/>
            <person name="Wang L."/>
            <person name="Yao B."/>
        </authorList>
    </citation>
    <scope>NUCLEOTIDE SEQUENCE [LARGE SCALE GENOMIC DNA]</scope>
    <source>
        <strain evidence="1">Wuqing</strain>
    </source>
</reference>
<dbReference type="Proteomes" id="UP000031668">
    <property type="component" value="Unassembled WGS sequence"/>
</dbReference>
<accession>A0A0C2M7R9</accession>
<dbReference type="AlphaFoldDB" id="A0A0C2M7R9"/>
<evidence type="ECO:0000313" key="1">
    <source>
        <dbReference type="EMBL" id="KII60404.1"/>
    </source>
</evidence>
<comment type="caution">
    <text evidence="1">The sequence shown here is derived from an EMBL/GenBank/DDBJ whole genome shotgun (WGS) entry which is preliminary data.</text>
</comment>
<evidence type="ECO:0000313" key="2">
    <source>
        <dbReference type="Proteomes" id="UP000031668"/>
    </source>
</evidence>
<keyword evidence="2" id="KW-1185">Reference proteome</keyword>
<protein>
    <submittedName>
        <fullName evidence="1">Uncharacterized protein</fullName>
    </submittedName>
</protein>
<gene>
    <name evidence="1" type="ORF">RF11_13093</name>
</gene>
<name>A0A0C2M7R9_THEKT</name>
<sequence>MAPTIFLLNIPPQTLMTKGGLDKTNFRLTPWRQKVLLRLNNTEMSELLANICSISYYTKTKDRQNYSNSAGVYKTLKPDEDSVSCLDNNYEPGISQLPRKTLPRELLPRKTHYHQECFVKFKNDISYRIDLMRQIGIDNSGYGLSYSINNYNFKLSN</sequence>
<dbReference type="EMBL" id="JWZT01005635">
    <property type="protein sequence ID" value="KII60404.1"/>
    <property type="molecule type" value="Genomic_DNA"/>
</dbReference>
<organism evidence="1 2">
    <name type="scientific">Thelohanellus kitauei</name>
    <name type="common">Myxosporean</name>
    <dbReference type="NCBI Taxonomy" id="669202"/>
    <lineage>
        <taxon>Eukaryota</taxon>
        <taxon>Metazoa</taxon>
        <taxon>Cnidaria</taxon>
        <taxon>Myxozoa</taxon>
        <taxon>Myxosporea</taxon>
        <taxon>Bivalvulida</taxon>
        <taxon>Platysporina</taxon>
        <taxon>Myxobolidae</taxon>
        <taxon>Thelohanellus</taxon>
    </lineage>
</organism>
<proteinExistence type="predicted"/>